<dbReference type="AlphaFoldDB" id="A0AAD8FHV0"/>
<evidence type="ECO:0008006" key="4">
    <source>
        <dbReference type="Google" id="ProtNLM"/>
    </source>
</evidence>
<dbReference type="EMBL" id="JASAOG010000017">
    <property type="protein sequence ID" value="KAK0064488.1"/>
    <property type="molecule type" value="Genomic_DNA"/>
</dbReference>
<organism evidence="2 3">
    <name type="scientific">Biomphalaria pfeifferi</name>
    <name type="common">Bloodfluke planorb</name>
    <name type="synonym">Freshwater snail</name>
    <dbReference type="NCBI Taxonomy" id="112525"/>
    <lineage>
        <taxon>Eukaryota</taxon>
        <taxon>Metazoa</taxon>
        <taxon>Spiralia</taxon>
        <taxon>Lophotrochozoa</taxon>
        <taxon>Mollusca</taxon>
        <taxon>Gastropoda</taxon>
        <taxon>Heterobranchia</taxon>
        <taxon>Euthyneura</taxon>
        <taxon>Panpulmonata</taxon>
        <taxon>Hygrophila</taxon>
        <taxon>Lymnaeoidea</taxon>
        <taxon>Planorbidae</taxon>
        <taxon>Biomphalaria</taxon>
    </lineage>
</organism>
<proteinExistence type="predicted"/>
<evidence type="ECO:0000313" key="3">
    <source>
        <dbReference type="Proteomes" id="UP001233172"/>
    </source>
</evidence>
<evidence type="ECO:0000313" key="2">
    <source>
        <dbReference type="EMBL" id="KAK0064488.1"/>
    </source>
</evidence>
<name>A0AAD8FHV0_BIOPF</name>
<evidence type="ECO:0000256" key="1">
    <source>
        <dbReference type="SAM" id="SignalP"/>
    </source>
</evidence>
<feature type="signal peptide" evidence="1">
    <location>
        <begin position="1"/>
        <end position="20"/>
    </location>
</feature>
<reference evidence="2" key="2">
    <citation type="submission" date="2023-04" db="EMBL/GenBank/DDBJ databases">
        <authorList>
            <person name="Bu L."/>
            <person name="Lu L."/>
            <person name="Laidemitt M.R."/>
            <person name="Zhang S.M."/>
            <person name="Mutuku M."/>
            <person name="Mkoji G."/>
            <person name="Steinauer M."/>
            <person name="Loker E.S."/>
        </authorList>
    </citation>
    <scope>NUCLEOTIDE SEQUENCE</scope>
    <source>
        <strain evidence="2">KasaAsao</strain>
        <tissue evidence="2">Whole Snail</tissue>
    </source>
</reference>
<gene>
    <name evidence="2" type="ORF">Bpfe_006147</name>
</gene>
<keyword evidence="1" id="KW-0732">Signal</keyword>
<reference evidence="2" key="1">
    <citation type="journal article" date="2023" name="PLoS Negl. Trop. Dis.">
        <title>A genome sequence for Biomphalaria pfeifferi, the major vector snail for the human-infecting parasite Schistosoma mansoni.</title>
        <authorList>
            <person name="Bu L."/>
            <person name="Lu L."/>
            <person name="Laidemitt M.R."/>
            <person name="Zhang S.M."/>
            <person name="Mutuku M."/>
            <person name="Mkoji G."/>
            <person name="Steinauer M."/>
            <person name="Loker E.S."/>
        </authorList>
    </citation>
    <scope>NUCLEOTIDE SEQUENCE</scope>
    <source>
        <strain evidence="2">KasaAsao</strain>
    </source>
</reference>
<accession>A0AAD8FHV0</accession>
<sequence length="290" mass="32200">MMAQFKLTFMLSICIPNVQAGAVLTYEKLVPSSANNNRCAVVTCDKKLRSDDLYVQKIDVYNIGQNGSKLATVFALAGKQELAADVSMDRSRPTDVDFPSGWTLAFRGTSAINKSVFDAYKTGTGIPANVESGCKQVDSSKPCTNHYRNNEVLNNWKGVNKVTFVLYENNALVAYMVFDGRGTDNMNWFSQEKLELSSWTDLKTSSYNFFSIEGDLRPSNLIYRRFIVNKFYGGCGGDLGWFSAADFMPSFCPWEGANNYPSFAYVKGSNSTNWSTGKVGYADVMAIYVN</sequence>
<protein>
    <recommendedName>
        <fullName evidence="4">Fibrinogen C-terminal domain-containing protein</fullName>
    </recommendedName>
</protein>
<feature type="chain" id="PRO_5041994372" description="Fibrinogen C-terminal domain-containing protein" evidence="1">
    <location>
        <begin position="21"/>
        <end position="290"/>
    </location>
</feature>
<dbReference type="Proteomes" id="UP001233172">
    <property type="component" value="Unassembled WGS sequence"/>
</dbReference>
<comment type="caution">
    <text evidence="2">The sequence shown here is derived from an EMBL/GenBank/DDBJ whole genome shotgun (WGS) entry which is preliminary data.</text>
</comment>
<keyword evidence="3" id="KW-1185">Reference proteome</keyword>